<dbReference type="PANTHER" id="PTHR42718">
    <property type="entry name" value="MAJOR FACILITATOR SUPERFAMILY MULTIDRUG TRANSPORTER MFSC"/>
    <property type="match status" value="1"/>
</dbReference>
<feature type="transmembrane region" description="Helical" evidence="5">
    <location>
        <begin position="24"/>
        <end position="43"/>
    </location>
</feature>
<dbReference type="InterPro" id="IPR020846">
    <property type="entry name" value="MFS_dom"/>
</dbReference>
<accession>A0ABW1KB03</accession>
<feature type="transmembrane region" description="Helical" evidence="5">
    <location>
        <begin position="151"/>
        <end position="169"/>
    </location>
</feature>
<keyword evidence="3 5" id="KW-1133">Transmembrane helix</keyword>
<feature type="transmembrane region" description="Helical" evidence="5">
    <location>
        <begin position="415"/>
        <end position="435"/>
    </location>
</feature>
<protein>
    <submittedName>
        <fullName evidence="7">MFS transporter</fullName>
    </submittedName>
</protein>
<name>A0ABW1KB03_9ACTN</name>
<evidence type="ECO:0000256" key="3">
    <source>
        <dbReference type="ARBA" id="ARBA00022989"/>
    </source>
</evidence>
<dbReference type="InterPro" id="IPR011701">
    <property type="entry name" value="MFS"/>
</dbReference>
<feature type="transmembrane region" description="Helical" evidence="5">
    <location>
        <begin position="63"/>
        <end position="80"/>
    </location>
</feature>
<dbReference type="Gene3D" id="1.20.1250.20">
    <property type="entry name" value="MFS general substrate transporter like domains"/>
    <property type="match status" value="1"/>
</dbReference>
<sequence length="469" mass="47184">MNLEVEMGVLAAVPGHRAEPRRDLATLLVVCAGTLLALMTYTAPMIVLPQTAAGLGAGPGAQVWLLNGIALGLAATLLVVGSIADNHGRRRVFAVGTALLALGSVGCAVAQEPVLFTAARVLQGAASAAIIAAGLGLLGHAFRSGPDRAKATGRWGATLGAGIALGPVASAGLTEVAGWRAYYVLAAVAATGVALFGSRTLAESRSTRSRRIDWSGTATLAVGVTLLLVAFTAARSGWLRPAVGIPLAVGVLLLGAFVLVEHRGRQPMLELALFRSPMFRLSILGGLSTGLAVIGPMSFLPTLLQRTMGLGPLLTAGVFAVWAGTSFVVSLQMRRLGAGRALWGLLVLGLLLAAAGDLALLGLVASGTWLRALPGLFVAGIGSGVLNATLARLAVESVPSDHIAMGSGASNTARYVGSALGLALVVSVASGGLRLGDPADVAVGAGAVLAVLGAVLAATQRRREPVPAH</sequence>
<gene>
    <name evidence="7" type="ORF">ACFP2T_19960</name>
</gene>
<dbReference type="PANTHER" id="PTHR42718:SF49">
    <property type="entry name" value="EXPORT PROTEIN"/>
    <property type="match status" value="1"/>
</dbReference>
<dbReference type="Pfam" id="PF07690">
    <property type="entry name" value="MFS_1"/>
    <property type="match status" value="1"/>
</dbReference>
<reference evidence="8" key="1">
    <citation type="journal article" date="2019" name="Int. J. Syst. Evol. Microbiol.">
        <title>The Global Catalogue of Microorganisms (GCM) 10K type strain sequencing project: providing services to taxonomists for standard genome sequencing and annotation.</title>
        <authorList>
            <consortium name="The Broad Institute Genomics Platform"/>
            <consortium name="The Broad Institute Genome Sequencing Center for Infectious Disease"/>
            <person name="Wu L."/>
            <person name="Ma J."/>
        </authorList>
    </citation>
    <scope>NUCLEOTIDE SEQUENCE [LARGE SCALE GENOMIC DNA]</scope>
    <source>
        <strain evidence="8">ZS-35-S2</strain>
    </source>
</reference>
<feature type="transmembrane region" description="Helical" evidence="5">
    <location>
        <begin position="239"/>
        <end position="260"/>
    </location>
</feature>
<feature type="transmembrane region" description="Helical" evidence="5">
    <location>
        <begin position="310"/>
        <end position="329"/>
    </location>
</feature>
<evidence type="ECO:0000256" key="4">
    <source>
        <dbReference type="ARBA" id="ARBA00023136"/>
    </source>
</evidence>
<dbReference type="SUPFAM" id="SSF103473">
    <property type="entry name" value="MFS general substrate transporter"/>
    <property type="match status" value="1"/>
</dbReference>
<evidence type="ECO:0000259" key="6">
    <source>
        <dbReference type="PROSITE" id="PS50850"/>
    </source>
</evidence>
<feature type="transmembrane region" description="Helical" evidence="5">
    <location>
        <begin position="214"/>
        <end position="233"/>
    </location>
</feature>
<feature type="transmembrane region" description="Helical" evidence="5">
    <location>
        <begin position="441"/>
        <end position="459"/>
    </location>
</feature>
<dbReference type="RefSeq" id="WP_377424004.1">
    <property type="nucleotide sequence ID" value="NZ_JBHSPR010000017.1"/>
</dbReference>
<feature type="transmembrane region" description="Helical" evidence="5">
    <location>
        <begin position="117"/>
        <end position="139"/>
    </location>
</feature>
<evidence type="ECO:0000313" key="7">
    <source>
        <dbReference type="EMBL" id="MFC6018472.1"/>
    </source>
</evidence>
<feature type="transmembrane region" description="Helical" evidence="5">
    <location>
        <begin position="281"/>
        <end position="304"/>
    </location>
</feature>
<feature type="transmembrane region" description="Helical" evidence="5">
    <location>
        <begin position="92"/>
        <end position="111"/>
    </location>
</feature>
<organism evidence="7 8">
    <name type="scientific">Plantactinospora solaniradicis</name>
    <dbReference type="NCBI Taxonomy" id="1723736"/>
    <lineage>
        <taxon>Bacteria</taxon>
        <taxon>Bacillati</taxon>
        <taxon>Actinomycetota</taxon>
        <taxon>Actinomycetes</taxon>
        <taxon>Micromonosporales</taxon>
        <taxon>Micromonosporaceae</taxon>
        <taxon>Plantactinospora</taxon>
    </lineage>
</organism>
<dbReference type="InterPro" id="IPR036259">
    <property type="entry name" value="MFS_trans_sf"/>
</dbReference>
<evidence type="ECO:0000256" key="5">
    <source>
        <dbReference type="SAM" id="Phobius"/>
    </source>
</evidence>
<comment type="caution">
    <text evidence="7">The sequence shown here is derived from an EMBL/GenBank/DDBJ whole genome shotgun (WGS) entry which is preliminary data.</text>
</comment>
<keyword evidence="4 5" id="KW-0472">Membrane</keyword>
<dbReference type="PROSITE" id="PS50850">
    <property type="entry name" value="MFS"/>
    <property type="match status" value="1"/>
</dbReference>
<feature type="domain" description="Major facilitator superfamily (MFS) profile" evidence="6">
    <location>
        <begin position="26"/>
        <end position="462"/>
    </location>
</feature>
<proteinExistence type="predicted"/>
<dbReference type="Gene3D" id="1.20.1720.10">
    <property type="entry name" value="Multidrug resistance protein D"/>
    <property type="match status" value="1"/>
</dbReference>
<feature type="transmembrane region" description="Helical" evidence="5">
    <location>
        <begin position="341"/>
        <end position="364"/>
    </location>
</feature>
<keyword evidence="2 5" id="KW-0812">Transmembrane</keyword>
<feature type="transmembrane region" description="Helical" evidence="5">
    <location>
        <begin position="181"/>
        <end position="202"/>
    </location>
</feature>
<evidence type="ECO:0000256" key="2">
    <source>
        <dbReference type="ARBA" id="ARBA00022692"/>
    </source>
</evidence>
<comment type="subcellular location">
    <subcellularLocation>
        <location evidence="1">Cell membrane</location>
        <topology evidence="1">Multi-pass membrane protein</topology>
    </subcellularLocation>
</comment>
<keyword evidence="8" id="KW-1185">Reference proteome</keyword>
<evidence type="ECO:0000313" key="8">
    <source>
        <dbReference type="Proteomes" id="UP001596203"/>
    </source>
</evidence>
<feature type="transmembrane region" description="Helical" evidence="5">
    <location>
        <begin position="376"/>
        <end position="395"/>
    </location>
</feature>
<dbReference type="EMBL" id="JBHSPR010000017">
    <property type="protein sequence ID" value="MFC6018472.1"/>
    <property type="molecule type" value="Genomic_DNA"/>
</dbReference>
<dbReference type="Proteomes" id="UP001596203">
    <property type="component" value="Unassembled WGS sequence"/>
</dbReference>
<evidence type="ECO:0000256" key="1">
    <source>
        <dbReference type="ARBA" id="ARBA00004651"/>
    </source>
</evidence>